<proteinExistence type="predicted"/>
<evidence type="ECO:0000313" key="2">
    <source>
        <dbReference type="Proteomes" id="UP000324222"/>
    </source>
</evidence>
<reference evidence="1 2" key="1">
    <citation type="submission" date="2019-05" db="EMBL/GenBank/DDBJ databases">
        <title>Another draft genome of Portunus trituberculatus and its Hox gene families provides insights of decapod evolution.</title>
        <authorList>
            <person name="Jeong J.-H."/>
            <person name="Song I."/>
            <person name="Kim S."/>
            <person name="Choi T."/>
            <person name="Kim D."/>
            <person name="Ryu S."/>
            <person name="Kim W."/>
        </authorList>
    </citation>
    <scope>NUCLEOTIDE SEQUENCE [LARGE SCALE GENOMIC DNA]</scope>
    <source>
        <tissue evidence="1">Muscle</tissue>
    </source>
</reference>
<dbReference type="SUPFAM" id="SSF52266">
    <property type="entry name" value="SGNH hydrolase"/>
    <property type="match status" value="1"/>
</dbReference>
<organism evidence="1 2">
    <name type="scientific">Portunus trituberculatus</name>
    <name type="common">Swimming crab</name>
    <name type="synonym">Neptunus trituberculatus</name>
    <dbReference type="NCBI Taxonomy" id="210409"/>
    <lineage>
        <taxon>Eukaryota</taxon>
        <taxon>Metazoa</taxon>
        <taxon>Ecdysozoa</taxon>
        <taxon>Arthropoda</taxon>
        <taxon>Crustacea</taxon>
        <taxon>Multicrustacea</taxon>
        <taxon>Malacostraca</taxon>
        <taxon>Eumalacostraca</taxon>
        <taxon>Eucarida</taxon>
        <taxon>Decapoda</taxon>
        <taxon>Pleocyemata</taxon>
        <taxon>Brachyura</taxon>
        <taxon>Eubrachyura</taxon>
        <taxon>Portunoidea</taxon>
        <taxon>Portunidae</taxon>
        <taxon>Portuninae</taxon>
        <taxon>Portunus</taxon>
    </lineage>
</organism>
<name>A0A5B7DJT8_PORTR</name>
<dbReference type="Gene3D" id="3.40.50.1110">
    <property type="entry name" value="SGNH hydrolase"/>
    <property type="match status" value="1"/>
</dbReference>
<keyword evidence="2" id="KW-1185">Reference proteome</keyword>
<dbReference type="EMBL" id="VSRR010001002">
    <property type="protein sequence ID" value="MPC21668.1"/>
    <property type="molecule type" value="Genomic_DNA"/>
</dbReference>
<gene>
    <name evidence="1" type="ORF">E2C01_014659</name>
</gene>
<protein>
    <submittedName>
        <fullName evidence="1">Uncharacterized protein</fullName>
    </submittedName>
</protein>
<evidence type="ECO:0000313" key="1">
    <source>
        <dbReference type="EMBL" id="MPC21668.1"/>
    </source>
</evidence>
<sequence>MRGDKSKLVSLSGKGVEEVVEAARENMRGLQKGMLLLQGGGNGLRQLGPEQTVRKVMECVREIKREKVQVVVVGVLGRPKESRGYEELRKETNRLLRQEVLDLKIECSRKEGDYSISFLDLDGAMPPGVYDGRCTPG</sequence>
<dbReference type="InterPro" id="IPR036514">
    <property type="entry name" value="SGNH_hydro_sf"/>
</dbReference>
<accession>A0A5B7DJT8</accession>
<dbReference type="Proteomes" id="UP000324222">
    <property type="component" value="Unassembled WGS sequence"/>
</dbReference>
<comment type="caution">
    <text evidence="1">The sequence shown here is derived from an EMBL/GenBank/DDBJ whole genome shotgun (WGS) entry which is preliminary data.</text>
</comment>
<dbReference type="AlphaFoldDB" id="A0A5B7DJT8"/>